<evidence type="ECO:0000313" key="2">
    <source>
        <dbReference type="EMBL" id="UZD54978.1"/>
    </source>
</evidence>
<evidence type="ECO:0000256" key="1">
    <source>
        <dbReference type="SAM" id="MobiDB-lite"/>
    </source>
</evidence>
<evidence type="ECO:0000313" key="3">
    <source>
        <dbReference type="Proteomes" id="UP001163266"/>
    </source>
</evidence>
<reference evidence="2" key="1">
    <citation type="submission" date="2022-10" db="EMBL/GenBank/DDBJ databases">
        <title>Complete genome sequence of Schlegelella aquatica LMG 23380.</title>
        <authorList>
            <person name="Musilova J."/>
            <person name="Kourilova X."/>
            <person name="Bezdicek M."/>
            <person name="Hermankova K."/>
            <person name="Obruca S."/>
            <person name="Sedlar K."/>
        </authorList>
    </citation>
    <scope>NUCLEOTIDE SEQUENCE</scope>
    <source>
        <strain evidence="2">LMG 23380</strain>
    </source>
</reference>
<proteinExistence type="predicted"/>
<organism evidence="2 3">
    <name type="scientific">Caldimonas aquatica</name>
    <dbReference type="NCBI Taxonomy" id="376175"/>
    <lineage>
        <taxon>Bacteria</taxon>
        <taxon>Pseudomonadati</taxon>
        <taxon>Pseudomonadota</taxon>
        <taxon>Betaproteobacteria</taxon>
        <taxon>Burkholderiales</taxon>
        <taxon>Sphaerotilaceae</taxon>
        <taxon>Caldimonas</taxon>
    </lineage>
</organism>
<feature type="region of interest" description="Disordered" evidence="1">
    <location>
        <begin position="141"/>
        <end position="166"/>
    </location>
</feature>
<name>A0ABY6MSL5_9BURK</name>
<accession>A0ABY6MSL5</accession>
<dbReference type="Proteomes" id="UP001163266">
    <property type="component" value="Chromosome"/>
</dbReference>
<protein>
    <submittedName>
        <fullName evidence="2">Uncharacterized protein</fullName>
    </submittedName>
</protein>
<sequence>MAPDEDDVPPSRRQPPDPSVIERAERINSELMKFVRQARTASPPVRAKLQQDMRERLEAERAALLGGQSVLPEALRHYAVTFTEVQWLLDAWIATTAREADELEVRRDFIDVATRMLGEIEVLRQPDPVLDPPERRPGWWSALTRGLESDAGAEPASPWDEPDILV</sequence>
<feature type="region of interest" description="Disordered" evidence="1">
    <location>
        <begin position="1"/>
        <end position="22"/>
    </location>
</feature>
<dbReference type="EMBL" id="CP110257">
    <property type="protein sequence ID" value="UZD54978.1"/>
    <property type="molecule type" value="Genomic_DNA"/>
</dbReference>
<dbReference type="RefSeq" id="WP_264892680.1">
    <property type="nucleotide sequence ID" value="NZ_CP110257.1"/>
</dbReference>
<keyword evidence="3" id="KW-1185">Reference proteome</keyword>
<gene>
    <name evidence="2" type="ORF">OMP39_15145</name>
</gene>